<accession>A0ABS9NV82</accession>
<evidence type="ECO:0000256" key="1">
    <source>
        <dbReference type="SAM" id="MobiDB-lite"/>
    </source>
</evidence>
<dbReference type="Proteomes" id="UP001165279">
    <property type="component" value="Unassembled WGS sequence"/>
</dbReference>
<keyword evidence="3" id="KW-1185">Reference proteome</keyword>
<gene>
    <name evidence="2" type="ORF">MB818_07950</name>
</gene>
<dbReference type="EMBL" id="JAKOEM010000005">
    <property type="protein sequence ID" value="MCG6558128.1"/>
    <property type="molecule type" value="Genomic_DNA"/>
</dbReference>
<evidence type="ECO:0008006" key="4">
    <source>
        <dbReference type="Google" id="ProtNLM"/>
    </source>
</evidence>
<protein>
    <recommendedName>
        <fullName evidence="4">Transposase</fullName>
    </recommendedName>
</protein>
<feature type="region of interest" description="Disordered" evidence="1">
    <location>
        <begin position="88"/>
        <end position="107"/>
    </location>
</feature>
<proteinExistence type="predicted"/>
<sequence>MVVMMKLKYVDELSGGRKRFRRRFPKAVAGVLGEEFFQVPIKAREGVALVKEQETLLAEYEKIVAKAKRKGAGQGTLTGNRASLVIGHHEAGPRKVDDDLSRRWAAE</sequence>
<name>A0ABS9NV82_9RHOB</name>
<reference evidence="2" key="1">
    <citation type="submission" date="2022-02" db="EMBL/GenBank/DDBJ databases">
        <title>The genome sequence of Ruegeria sp. 1NDH52C.</title>
        <authorList>
            <person name="Du J."/>
        </authorList>
    </citation>
    <scope>NUCLEOTIDE SEQUENCE</scope>
    <source>
        <strain evidence="2">1NDH52C</strain>
    </source>
</reference>
<evidence type="ECO:0000313" key="3">
    <source>
        <dbReference type="Proteomes" id="UP001165279"/>
    </source>
</evidence>
<comment type="caution">
    <text evidence="2">The sequence shown here is derived from an EMBL/GenBank/DDBJ whole genome shotgun (WGS) entry which is preliminary data.</text>
</comment>
<dbReference type="RefSeq" id="WP_238904710.1">
    <property type="nucleotide sequence ID" value="NZ_JAKOEM010000005.1"/>
</dbReference>
<evidence type="ECO:0000313" key="2">
    <source>
        <dbReference type="EMBL" id="MCG6558128.1"/>
    </source>
</evidence>
<organism evidence="2 3">
    <name type="scientific">Ruegeria alba</name>
    <dbReference type="NCBI Taxonomy" id="2916756"/>
    <lineage>
        <taxon>Bacteria</taxon>
        <taxon>Pseudomonadati</taxon>
        <taxon>Pseudomonadota</taxon>
        <taxon>Alphaproteobacteria</taxon>
        <taxon>Rhodobacterales</taxon>
        <taxon>Roseobacteraceae</taxon>
        <taxon>Ruegeria</taxon>
    </lineage>
</organism>